<proteinExistence type="inferred from homology"/>
<gene>
    <name evidence="3" type="ORF">NFI80_21735</name>
</gene>
<sequence>MKKIIIDDIVAKALECLTVAQQMLEKRQLDFVINRAYFTMYHSIQALLFIKNIRNKSRQKVHNAFHRELILTGELPQELGVILKKTFRKSQRADHEYDETPEQTAINSFNEAEYFVHSIVQYLKQNNHLK</sequence>
<dbReference type="PANTHER" id="PTHR36565:SF1">
    <property type="entry name" value="UPF0332 PROTEIN TM_1000"/>
    <property type="match status" value="1"/>
</dbReference>
<dbReference type="RefSeq" id="WP_235166317.1">
    <property type="nucleotide sequence ID" value="NZ_CP098805.1"/>
</dbReference>
<accession>A0ABY4XKA7</accession>
<evidence type="ECO:0000313" key="4">
    <source>
        <dbReference type="Proteomes" id="UP001055420"/>
    </source>
</evidence>
<protein>
    <submittedName>
        <fullName evidence="3">HEPN domain-containing protein</fullName>
    </submittedName>
</protein>
<comment type="similarity">
    <text evidence="1">Belongs to the UPF0332 family.</text>
</comment>
<evidence type="ECO:0000313" key="3">
    <source>
        <dbReference type="EMBL" id="USJ30468.1"/>
    </source>
</evidence>
<evidence type="ECO:0000259" key="2">
    <source>
        <dbReference type="Pfam" id="PF05168"/>
    </source>
</evidence>
<dbReference type="Gene3D" id="1.20.120.330">
    <property type="entry name" value="Nucleotidyltransferases domain 2"/>
    <property type="match status" value="1"/>
</dbReference>
<feature type="domain" description="HEPN" evidence="2">
    <location>
        <begin position="8"/>
        <end position="118"/>
    </location>
</feature>
<dbReference type="Proteomes" id="UP001055420">
    <property type="component" value="Chromosome"/>
</dbReference>
<organism evidence="3 4">
    <name type="scientific">Dyadobacter chenhuakuii</name>
    <dbReference type="NCBI Taxonomy" id="2909339"/>
    <lineage>
        <taxon>Bacteria</taxon>
        <taxon>Pseudomonadati</taxon>
        <taxon>Bacteroidota</taxon>
        <taxon>Cytophagia</taxon>
        <taxon>Cytophagales</taxon>
        <taxon>Spirosomataceae</taxon>
        <taxon>Dyadobacter</taxon>
    </lineage>
</organism>
<dbReference type="Pfam" id="PF05168">
    <property type="entry name" value="HEPN"/>
    <property type="match status" value="1"/>
</dbReference>
<dbReference type="InterPro" id="IPR007842">
    <property type="entry name" value="HEPN_dom"/>
</dbReference>
<name>A0ABY4XKA7_9BACT</name>
<reference evidence="3" key="1">
    <citation type="submission" date="2022-06" db="EMBL/GenBank/DDBJ databases">
        <title>Novel species in genus Dyadobacter.</title>
        <authorList>
            <person name="Ma C."/>
        </authorList>
    </citation>
    <scope>NUCLEOTIDE SEQUENCE</scope>
    <source>
        <strain evidence="3">CY22</strain>
    </source>
</reference>
<dbReference type="InterPro" id="IPR052226">
    <property type="entry name" value="UPF0332_toxin"/>
</dbReference>
<keyword evidence="4" id="KW-1185">Reference proteome</keyword>
<dbReference type="EMBL" id="CP098805">
    <property type="protein sequence ID" value="USJ30468.1"/>
    <property type="molecule type" value="Genomic_DNA"/>
</dbReference>
<evidence type="ECO:0000256" key="1">
    <source>
        <dbReference type="ARBA" id="ARBA00038248"/>
    </source>
</evidence>
<dbReference type="PANTHER" id="PTHR36565">
    <property type="entry name" value="UPF0332 PROTEIN TM_1000"/>
    <property type="match status" value="1"/>
</dbReference>